<accession>A0AC61L508</accession>
<proteinExistence type="predicted"/>
<protein>
    <submittedName>
        <fullName evidence="1">Uncharacterized protein</fullName>
    </submittedName>
</protein>
<evidence type="ECO:0000313" key="2">
    <source>
        <dbReference type="Proteomes" id="UP000248329"/>
    </source>
</evidence>
<sequence>MKIAYVFTSGRKKRLEKIENGEPVPREFLFGLTELREMGHSVDIFELIDFSDGKNNFVKKILKKRNAFLANFTGLSSSSHLISSEKLEVLNQYDVVIANNEYVAFGLAYYKKKGVFSTSLVFFVMGMASKIQVGKERRGKFFFDIRYFLGKKEYLELINESSKIIFVGKGEYNLANTIFNEQNKKFEFISFPVDTEFWKPSNEHTDEYVLFIGNDRQRNFELLKRIALLTPEIHYIFVTQQIDRCEVTDNVEVIRGDWKEELLSDEEIRELIRKSALVILPLIETYQPSGQSVCHQSMACGKTVMISETMGFWAPDTLITNKHLILIRETDPDSWVEQIQKILSDKRVNQKIGHNAFVVMNTDYSLKNCAITLDQCLEAVRANKWDGLL</sequence>
<dbReference type="EMBL" id="PQXF01000005">
    <property type="protein sequence ID" value="PXF61466.1"/>
    <property type="molecule type" value="Genomic_DNA"/>
</dbReference>
<organism evidence="1 2">
    <name type="scientific">Candidatus Methanogaster sp</name>
    <dbReference type="NCBI Taxonomy" id="3386292"/>
    <lineage>
        <taxon>Archaea</taxon>
        <taxon>Methanobacteriati</taxon>
        <taxon>Methanobacteriota</taxon>
        <taxon>Stenosarchaea group</taxon>
        <taxon>Methanomicrobia</taxon>
        <taxon>Methanosarcinales</taxon>
        <taxon>ANME-2 cluster</taxon>
        <taxon>Candidatus Methanogasteraceae</taxon>
        <taxon>Candidatus Methanogaster</taxon>
    </lineage>
</organism>
<gene>
    <name evidence="1" type="ORF">C4B59_04325</name>
</gene>
<comment type="caution">
    <text evidence="1">The sequence shown here is derived from an EMBL/GenBank/DDBJ whole genome shotgun (WGS) entry which is preliminary data.</text>
</comment>
<name>A0AC61L508_9EURY</name>
<reference evidence="1" key="1">
    <citation type="submission" date="2018-01" db="EMBL/GenBank/DDBJ databases">
        <authorList>
            <person name="Krukenberg V."/>
        </authorList>
    </citation>
    <scope>NUCLEOTIDE SEQUENCE</scope>
    <source>
        <strain evidence="1">E20ANME2</strain>
    </source>
</reference>
<evidence type="ECO:0000313" key="1">
    <source>
        <dbReference type="EMBL" id="PXF61466.1"/>
    </source>
</evidence>
<dbReference type="Proteomes" id="UP000248329">
    <property type="component" value="Unassembled WGS sequence"/>
</dbReference>